<accession>A0ABT7LG19</accession>
<evidence type="ECO:0000313" key="2">
    <source>
        <dbReference type="EMBL" id="MDL5031788.1"/>
    </source>
</evidence>
<feature type="region of interest" description="Disordered" evidence="1">
    <location>
        <begin position="1"/>
        <end position="20"/>
    </location>
</feature>
<dbReference type="Pfam" id="PF11227">
    <property type="entry name" value="DUF3025"/>
    <property type="match status" value="2"/>
</dbReference>
<proteinExistence type="predicted"/>
<name>A0ABT7LG19_9BURK</name>
<dbReference type="EMBL" id="JASVDS010000002">
    <property type="protein sequence ID" value="MDL5031788.1"/>
    <property type="molecule type" value="Genomic_DNA"/>
</dbReference>
<keyword evidence="3" id="KW-1185">Reference proteome</keyword>
<organism evidence="2 3">
    <name type="scientific">Roseateles subflavus</name>
    <dbReference type="NCBI Taxonomy" id="3053353"/>
    <lineage>
        <taxon>Bacteria</taxon>
        <taxon>Pseudomonadati</taxon>
        <taxon>Pseudomonadota</taxon>
        <taxon>Betaproteobacteria</taxon>
        <taxon>Burkholderiales</taxon>
        <taxon>Sphaerotilaceae</taxon>
        <taxon>Roseateles</taxon>
    </lineage>
</organism>
<protein>
    <submittedName>
        <fullName evidence="2">DUF3025 domain-containing protein</fullName>
    </submittedName>
</protein>
<comment type="caution">
    <text evidence="2">The sequence shown here is derived from an EMBL/GenBank/DDBJ whole genome shotgun (WGS) entry which is preliminary data.</text>
</comment>
<dbReference type="InterPro" id="IPR021390">
    <property type="entry name" value="DUF3025"/>
</dbReference>
<dbReference type="Proteomes" id="UP001238603">
    <property type="component" value="Unassembled WGS sequence"/>
</dbReference>
<evidence type="ECO:0000256" key="1">
    <source>
        <dbReference type="SAM" id="MobiDB-lite"/>
    </source>
</evidence>
<reference evidence="2 3" key="1">
    <citation type="submission" date="2023-06" db="EMBL/GenBank/DDBJ databases">
        <title>Pelomonas sp. APW6 16S ribosomal RNA gene genome sequencing and assembly.</title>
        <authorList>
            <person name="Woo H."/>
        </authorList>
    </citation>
    <scope>NUCLEOTIDE SEQUENCE [LARGE SCALE GENOMIC DNA]</scope>
    <source>
        <strain evidence="2 3">APW6</strain>
    </source>
</reference>
<sequence length="273" mass="29611">MARPWPGSWSEAVLSAPSARGPGPDWAAPWLQDDRVAGLALQQHLRAGLTVAAALNRLAAALPADRQPALQGQVLRFVPQAALPPGEGYEAFIARTATVPTRDHWHDALNGLVWLRWPALKVRLNALHQAGLDEAPAAVRPGERQRGALRDALTLFDENGAWLEAPPALCEALRARDWPRLFIALRPLWAEARLQVVGHALMEKLMQPRKPICAHVLLRDPLSLGAADWAGKPFAPLPVLGVPGWWAGNADPAFYADPAVFRPPRPSTGLQCG</sequence>
<gene>
    <name evidence="2" type="ORF">QRD43_07690</name>
</gene>
<evidence type="ECO:0000313" key="3">
    <source>
        <dbReference type="Proteomes" id="UP001238603"/>
    </source>
</evidence>